<evidence type="ECO:0000313" key="3">
    <source>
        <dbReference type="EMBL" id="CDE23921.1"/>
    </source>
</evidence>
<evidence type="ECO:0000259" key="2">
    <source>
        <dbReference type="Pfam" id="PF00689"/>
    </source>
</evidence>
<dbReference type="InterPro" id="IPR006068">
    <property type="entry name" value="ATPase_P-typ_cation-transptr_C"/>
</dbReference>
<dbReference type="Proteomes" id="UP000018093">
    <property type="component" value="Unassembled WGS sequence"/>
</dbReference>
<feature type="transmembrane region" description="Helical" evidence="1">
    <location>
        <begin position="33"/>
        <end position="55"/>
    </location>
</feature>
<proteinExistence type="predicted"/>
<evidence type="ECO:0000313" key="4">
    <source>
        <dbReference type="Proteomes" id="UP000018093"/>
    </source>
</evidence>
<feature type="domain" description="Cation-transporting P-type ATPase C-terminal" evidence="2">
    <location>
        <begin position="2"/>
        <end position="52"/>
    </location>
</feature>
<dbReference type="RefSeq" id="WP_022420054.1">
    <property type="nucleotide sequence ID" value="NZ_FR898544.1"/>
</dbReference>
<organism evidence="3 4">
    <name type="scientific">Amedibacillus dolichus CAG:375</name>
    <dbReference type="NCBI Taxonomy" id="1263076"/>
    <lineage>
        <taxon>Bacteria</taxon>
        <taxon>Bacillati</taxon>
        <taxon>Bacillota</taxon>
        <taxon>Erysipelotrichia</taxon>
        <taxon>Erysipelotrichales</taxon>
        <taxon>Erysipelotrichaceae</taxon>
        <taxon>Amedibacillus</taxon>
    </lineage>
</organism>
<comment type="caution">
    <text evidence="3">The sequence shown here is derived from an EMBL/GenBank/DDBJ whole genome shotgun (WGS) entry which is preliminary data.</text>
</comment>
<sequence length="58" mass="6304">MACLVSIVLVLLVVFTPLKVLFGLIDLPIELHLIALGLIAVPVLVMELSKAFGLIRHQ</sequence>
<dbReference type="Pfam" id="PF00689">
    <property type="entry name" value="Cation_ATPase_C"/>
    <property type="match status" value="1"/>
</dbReference>
<accession>R7GA88</accession>
<keyword evidence="1" id="KW-1133">Transmembrane helix</keyword>
<protein>
    <submittedName>
        <fullName evidence="3">Putative calcium-translocating P-type ATPase PMCA-type</fullName>
    </submittedName>
</protein>
<evidence type="ECO:0000256" key="1">
    <source>
        <dbReference type="SAM" id="Phobius"/>
    </source>
</evidence>
<name>R7GA88_9FIRM</name>
<keyword evidence="1" id="KW-0812">Transmembrane</keyword>
<dbReference type="EMBL" id="CBIN010000319">
    <property type="protein sequence ID" value="CDE23921.1"/>
    <property type="molecule type" value="Genomic_DNA"/>
</dbReference>
<dbReference type="AlphaFoldDB" id="R7GA88"/>
<keyword evidence="1" id="KW-0472">Membrane</keyword>
<reference evidence="3" key="1">
    <citation type="submission" date="2012-11" db="EMBL/GenBank/DDBJ databases">
        <title>Dependencies among metagenomic species, viruses, plasmids and units of genetic variation.</title>
        <authorList>
            <person name="Nielsen H.B."/>
            <person name="Almeida M."/>
            <person name="Juncker A.S."/>
            <person name="Rasmussen S."/>
            <person name="Li J."/>
            <person name="Sunagawa S."/>
            <person name="Plichta D."/>
            <person name="Gautier L."/>
            <person name="Le Chatelier E."/>
            <person name="Peletier E."/>
            <person name="Bonde I."/>
            <person name="Nielsen T."/>
            <person name="Manichanh C."/>
            <person name="Arumugam M."/>
            <person name="Batto J."/>
            <person name="Santos M.B.Q.D."/>
            <person name="Blom N."/>
            <person name="Borruel N."/>
            <person name="Burgdorf K.S."/>
            <person name="Boumezbeur F."/>
            <person name="Casellas F."/>
            <person name="Dore J."/>
            <person name="Guarner F."/>
            <person name="Hansen T."/>
            <person name="Hildebrand F."/>
            <person name="Kaas R.S."/>
            <person name="Kennedy S."/>
            <person name="Kristiansen K."/>
            <person name="Kultima J.R."/>
            <person name="Leonard P."/>
            <person name="Levenez F."/>
            <person name="Lund O."/>
            <person name="Moumen B."/>
            <person name="Le Paslier D."/>
            <person name="Pons N."/>
            <person name="Pedersen O."/>
            <person name="Prifti E."/>
            <person name="Qin J."/>
            <person name="Raes J."/>
            <person name="Tap J."/>
            <person name="Tims S."/>
            <person name="Ussery D.W."/>
            <person name="Yamada T."/>
            <person name="MetaHit consortium"/>
            <person name="Renault P."/>
            <person name="Sicheritz-Ponten T."/>
            <person name="Bork P."/>
            <person name="Wang J."/>
            <person name="Brunak S."/>
            <person name="Ehrlich S.D."/>
        </authorList>
    </citation>
    <scope>NUCLEOTIDE SEQUENCE [LARGE SCALE GENOMIC DNA]</scope>
</reference>
<gene>
    <name evidence="3" type="ORF">BN631_00553</name>
</gene>